<name>A0A8J5LAG0_ZINOF</name>
<dbReference type="Proteomes" id="UP000734854">
    <property type="component" value="Unassembled WGS sequence"/>
</dbReference>
<protein>
    <submittedName>
        <fullName evidence="1">Uncharacterized protein</fullName>
    </submittedName>
</protein>
<reference evidence="1 2" key="1">
    <citation type="submission" date="2020-08" db="EMBL/GenBank/DDBJ databases">
        <title>Plant Genome Project.</title>
        <authorList>
            <person name="Zhang R.-G."/>
        </authorList>
    </citation>
    <scope>NUCLEOTIDE SEQUENCE [LARGE SCALE GENOMIC DNA]</scope>
    <source>
        <tissue evidence="1">Rhizome</tissue>
    </source>
</reference>
<proteinExistence type="predicted"/>
<organism evidence="1 2">
    <name type="scientific">Zingiber officinale</name>
    <name type="common">Ginger</name>
    <name type="synonym">Amomum zingiber</name>
    <dbReference type="NCBI Taxonomy" id="94328"/>
    <lineage>
        <taxon>Eukaryota</taxon>
        <taxon>Viridiplantae</taxon>
        <taxon>Streptophyta</taxon>
        <taxon>Embryophyta</taxon>
        <taxon>Tracheophyta</taxon>
        <taxon>Spermatophyta</taxon>
        <taxon>Magnoliopsida</taxon>
        <taxon>Liliopsida</taxon>
        <taxon>Zingiberales</taxon>
        <taxon>Zingiberaceae</taxon>
        <taxon>Zingiber</taxon>
    </lineage>
</organism>
<dbReference type="EMBL" id="JACMSC010000009">
    <property type="protein sequence ID" value="KAG6506722.1"/>
    <property type="molecule type" value="Genomic_DNA"/>
</dbReference>
<evidence type="ECO:0000313" key="1">
    <source>
        <dbReference type="EMBL" id="KAG6506722.1"/>
    </source>
</evidence>
<accession>A0A8J5LAG0</accession>
<evidence type="ECO:0000313" key="2">
    <source>
        <dbReference type="Proteomes" id="UP000734854"/>
    </source>
</evidence>
<gene>
    <name evidence="1" type="ORF">ZIOFF_032049</name>
</gene>
<keyword evidence="2" id="KW-1185">Reference proteome</keyword>
<sequence>MILVAVVAEMLEEYTTLMAQVLEQLVQSALAASHAAAGDGASASPGFRQAIITRWAPPCFLCSHMPRRLPLHLIIVETFIPSPYQNLHYLFASFVAGAGATLHITLEDKNEEDVEKAVDTGMGELSSTISRHLLRAVRRPLGILILVYKERFWPPLWFQYWIEWMADELDDLKRQGLFSGEEIRDCLPP</sequence>
<comment type="caution">
    <text evidence="1">The sequence shown here is derived from an EMBL/GenBank/DDBJ whole genome shotgun (WGS) entry which is preliminary data.</text>
</comment>
<dbReference type="AlphaFoldDB" id="A0A8J5LAG0"/>